<name>A0ACD5V3Q3_AVESA</name>
<dbReference type="EnsemblPlants" id="AVESA.00010b.r2.2DG0364100.1">
    <property type="protein sequence ID" value="AVESA.00010b.r2.2DG0364100.1.CDS"/>
    <property type="gene ID" value="AVESA.00010b.r2.2DG0364100"/>
</dbReference>
<reference evidence="1" key="1">
    <citation type="submission" date="2021-05" db="EMBL/GenBank/DDBJ databases">
        <authorList>
            <person name="Scholz U."/>
            <person name="Mascher M."/>
            <person name="Fiebig A."/>
        </authorList>
    </citation>
    <scope>NUCLEOTIDE SEQUENCE [LARGE SCALE GENOMIC DNA]</scope>
</reference>
<evidence type="ECO:0000313" key="1">
    <source>
        <dbReference type="EnsemblPlants" id="AVESA.00010b.r2.2DG0364100.1.CDS"/>
    </source>
</evidence>
<dbReference type="Proteomes" id="UP001732700">
    <property type="component" value="Chromosome 2D"/>
</dbReference>
<accession>A0ACD5V3Q3</accession>
<protein>
    <submittedName>
        <fullName evidence="1">Uncharacterized protein</fullName>
    </submittedName>
</protein>
<sequence>MALLQELSRRSFATRLVAARELRPLLGKQAQLHPPPASSSPVHYSIRLYGHTLGFRPFSSSLPAPLTGGVPNPPTSRFLPARHRQVPLLPSAFTVPPARRRCSPRGLSQKITEPTLSCLHCLALTLTCAYLLNFSSLCVFQPPRGRVSCSALLGLWIPVMEMLNCKGVRFSFIGINCTRTNHLMKVGSQSQRVKRATSITCCEYSPDPASKRHERYQQQPQNVDLPELHPKNKKKPFPVPIKKMLQASRQNKRLAQMRMEKPLEPPKNGLLLPELVPVAYEVLDNWKVLIRGLSELLNVVTVHGCRKCPQVHVGPVGHEIQDCYGSGSQRRNSHHSWVRGSINDVLIPIESYHLFDPFGRRVKHDTRFDFDRIPAIVELCIQAGVELPQYPSRRRTAPVRMIGKKVIDRGGVVEEPKPHHSEDCISLLAELDTFSNQQGQSPAPSNVKEHAGMTLKAYCNVRQGVRKLMRKYMVKACGYCSEVHVGPWGHNVKLCGAFKHQWRDGKHGWQDAVVDEVIPPNYVWHVPDPAGPPLRSSLRSFYGKAPAVVELCVQAGAEIPEEYRPMMRTDIVIPDSKEARLAA</sequence>
<reference evidence="1" key="2">
    <citation type="submission" date="2025-09" db="UniProtKB">
        <authorList>
            <consortium name="EnsemblPlants"/>
        </authorList>
    </citation>
    <scope>IDENTIFICATION</scope>
</reference>
<evidence type="ECO:0000313" key="2">
    <source>
        <dbReference type="Proteomes" id="UP001732700"/>
    </source>
</evidence>
<proteinExistence type="predicted"/>
<keyword evidence="2" id="KW-1185">Reference proteome</keyword>
<organism evidence="1 2">
    <name type="scientific">Avena sativa</name>
    <name type="common">Oat</name>
    <dbReference type="NCBI Taxonomy" id="4498"/>
    <lineage>
        <taxon>Eukaryota</taxon>
        <taxon>Viridiplantae</taxon>
        <taxon>Streptophyta</taxon>
        <taxon>Embryophyta</taxon>
        <taxon>Tracheophyta</taxon>
        <taxon>Spermatophyta</taxon>
        <taxon>Magnoliopsida</taxon>
        <taxon>Liliopsida</taxon>
        <taxon>Poales</taxon>
        <taxon>Poaceae</taxon>
        <taxon>BOP clade</taxon>
        <taxon>Pooideae</taxon>
        <taxon>Poodae</taxon>
        <taxon>Poeae</taxon>
        <taxon>Poeae Chloroplast Group 1 (Aveneae type)</taxon>
        <taxon>Aveninae</taxon>
        <taxon>Avena</taxon>
    </lineage>
</organism>